<dbReference type="EMBL" id="WQMT02000010">
    <property type="protein sequence ID" value="KAG9218203.1"/>
    <property type="molecule type" value="Genomic_DNA"/>
</dbReference>
<evidence type="ECO:0000313" key="2">
    <source>
        <dbReference type="Proteomes" id="UP000824881"/>
    </source>
</evidence>
<organism evidence="1 2">
    <name type="scientific">Pleurotus cornucopiae</name>
    <name type="common">Cornucopia mushroom</name>
    <dbReference type="NCBI Taxonomy" id="5321"/>
    <lineage>
        <taxon>Eukaryota</taxon>
        <taxon>Fungi</taxon>
        <taxon>Dikarya</taxon>
        <taxon>Basidiomycota</taxon>
        <taxon>Agaricomycotina</taxon>
        <taxon>Agaricomycetes</taxon>
        <taxon>Agaricomycetidae</taxon>
        <taxon>Agaricales</taxon>
        <taxon>Pleurotineae</taxon>
        <taxon>Pleurotaceae</taxon>
        <taxon>Pleurotus</taxon>
    </lineage>
</organism>
<proteinExistence type="predicted"/>
<dbReference type="Proteomes" id="UP000824881">
    <property type="component" value="Unassembled WGS sequence"/>
</dbReference>
<gene>
    <name evidence="1" type="ORF">CCMSSC00406_0005884</name>
</gene>
<comment type="caution">
    <text evidence="1">The sequence shown here is derived from an EMBL/GenBank/DDBJ whole genome shotgun (WGS) entry which is preliminary data.</text>
</comment>
<sequence>MYLACARAVVNLTIPFDNQPPIVTDYLTYDEDNICRALTLHRAYFRGDTATAVLLARGYDERWSQVWEAEVRNYDWEPLVDDYSGRIVERETMKFKTVAFLRYTEYLTSMQDDAQRTRYNR</sequence>
<protein>
    <submittedName>
        <fullName evidence="1">Uncharacterized protein</fullName>
    </submittedName>
</protein>
<accession>A0ACB7IL07</accession>
<reference evidence="1 2" key="1">
    <citation type="journal article" date="2021" name="Appl. Environ. Microbiol.">
        <title>Genetic linkage and physical mapping for an oyster mushroom Pleurotus cornucopiae and QTL analysis for the trait cap color.</title>
        <authorList>
            <person name="Zhang Y."/>
            <person name="Gao W."/>
            <person name="Sonnenberg A."/>
            <person name="Chen Q."/>
            <person name="Zhang J."/>
            <person name="Huang C."/>
        </authorList>
    </citation>
    <scope>NUCLEOTIDE SEQUENCE [LARGE SCALE GENOMIC DNA]</scope>
    <source>
        <strain evidence="1">CCMSSC00406</strain>
    </source>
</reference>
<evidence type="ECO:0000313" key="1">
    <source>
        <dbReference type="EMBL" id="KAG9218203.1"/>
    </source>
</evidence>
<keyword evidence="2" id="KW-1185">Reference proteome</keyword>
<name>A0ACB7IL07_PLECO</name>